<evidence type="ECO:0000313" key="9">
    <source>
        <dbReference type="EMBL" id="MCE7030602.1"/>
    </source>
</evidence>
<accession>A0A9X1P404</accession>
<name>A0A9X1P404_9HYPH</name>
<dbReference type="Proteomes" id="UP001139035">
    <property type="component" value="Unassembled WGS sequence"/>
</dbReference>
<dbReference type="InterPro" id="IPR003660">
    <property type="entry name" value="HAMP_dom"/>
</dbReference>
<evidence type="ECO:0000256" key="4">
    <source>
        <dbReference type="PROSITE-ProRule" id="PRU00284"/>
    </source>
</evidence>
<sequence>MQIRLATRLLVFSTAVGIAIAVSGAVSWLEFRQVSVGGPIYGEIIESKDLLADILPPPNYVIEAFLDATLAHQDRLAPEDAARRLVILKDQYGDRIAHWQTSAMPANIKGFVQQSDAIVQPFWRTIEQRFLPALRQQDAAAADAAYEEIDELYRKHRAVIDQLVEAANALSADLEARSRESVTRATTLLVGSAFLAFLILAYGAWSLRLQLIRPLIALTGGMRRLADGHVEDQPLFHSRRDEVGEMARALDGFREAERAKRELSRQSQAQQTEIEQRQSADKVRERSEREALQAFVAEIETGFAGLSNGDLTVRMARPVAPAYEPIRRKFNDSITKLENAIEQVVRATGQIRAGLAEINTASNDLAHRTEQQAASIEETVAALSEITQAVNRTAEGANRAQTSAVTARSNAAKGGEIVGQAVVAITRIEKSSEEINRIISVIDEIAFQTNLLALNAGVEAARAGEAGKGFTVVAQEVRGLAQRSAEAAKEIKGLITASRQEVESGVELVTASGESLQEIMAQVSETAEIIARIAASAGEQAVSLREVAGAADQMDKVTQQNAAMVEQATAASRTLSKETDQLSDLMGQFKTAAGPSRQTGRVSGGRAESPGSSTVVQFKSAGTGGAARMQKPVHADVEWAEF</sequence>
<evidence type="ECO:0000256" key="2">
    <source>
        <dbReference type="ARBA" id="ARBA00022500"/>
    </source>
</evidence>
<feature type="domain" description="Methyl-accepting transducer" evidence="7">
    <location>
        <begin position="347"/>
        <end position="576"/>
    </location>
</feature>
<dbReference type="Pfam" id="PF00015">
    <property type="entry name" value="MCPsignal"/>
    <property type="match status" value="1"/>
</dbReference>
<keyword evidence="6" id="KW-0812">Transmembrane</keyword>
<dbReference type="CDD" id="cd06225">
    <property type="entry name" value="HAMP"/>
    <property type="match status" value="1"/>
</dbReference>
<evidence type="ECO:0000256" key="5">
    <source>
        <dbReference type="SAM" id="MobiDB-lite"/>
    </source>
</evidence>
<dbReference type="AlphaFoldDB" id="A0A9X1P404"/>
<dbReference type="InterPro" id="IPR004089">
    <property type="entry name" value="MCPsignal_dom"/>
</dbReference>
<dbReference type="Pfam" id="PF00672">
    <property type="entry name" value="HAMP"/>
    <property type="match status" value="1"/>
</dbReference>
<keyword evidence="6" id="KW-1133">Transmembrane helix</keyword>
<evidence type="ECO:0000259" key="7">
    <source>
        <dbReference type="PROSITE" id="PS50111"/>
    </source>
</evidence>
<dbReference type="SMART" id="SM00304">
    <property type="entry name" value="HAMP"/>
    <property type="match status" value="3"/>
</dbReference>
<keyword evidence="4" id="KW-0807">Transducer</keyword>
<dbReference type="GO" id="GO:0007165">
    <property type="term" value="P:signal transduction"/>
    <property type="evidence" value="ECO:0007669"/>
    <property type="project" value="UniProtKB-KW"/>
</dbReference>
<keyword evidence="6" id="KW-0472">Membrane</keyword>
<comment type="similarity">
    <text evidence="3">Belongs to the methyl-accepting chemotaxis (MCP) protein family.</text>
</comment>
<dbReference type="PROSITE" id="PS50111">
    <property type="entry name" value="CHEMOTAXIS_TRANSDUC_2"/>
    <property type="match status" value="1"/>
</dbReference>
<dbReference type="FunFam" id="1.10.287.950:FF:000001">
    <property type="entry name" value="Methyl-accepting chemotaxis sensory transducer"/>
    <property type="match status" value="1"/>
</dbReference>
<dbReference type="GO" id="GO:0016020">
    <property type="term" value="C:membrane"/>
    <property type="evidence" value="ECO:0007669"/>
    <property type="project" value="UniProtKB-SubCell"/>
</dbReference>
<dbReference type="RefSeq" id="WP_233721677.1">
    <property type="nucleotide sequence ID" value="NZ_JAJUWU010000026.1"/>
</dbReference>
<feature type="region of interest" description="Disordered" evidence="5">
    <location>
        <begin position="260"/>
        <end position="284"/>
    </location>
</feature>
<evidence type="ECO:0000256" key="3">
    <source>
        <dbReference type="ARBA" id="ARBA00029447"/>
    </source>
</evidence>
<dbReference type="Gene3D" id="1.10.287.950">
    <property type="entry name" value="Methyl-accepting chemotaxis protein"/>
    <property type="match status" value="1"/>
</dbReference>
<keyword evidence="2" id="KW-0145">Chemotaxis</keyword>
<protein>
    <submittedName>
        <fullName evidence="9">Methyl-accepting chemotaxis protein</fullName>
    </submittedName>
</protein>
<dbReference type="InterPro" id="IPR051310">
    <property type="entry name" value="MCP_chemotaxis"/>
</dbReference>
<dbReference type="SUPFAM" id="SSF58104">
    <property type="entry name" value="Methyl-accepting chemotaxis protein (MCP) signaling domain"/>
    <property type="match status" value="1"/>
</dbReference>
<dbReference type="GO" id="GO:0006935">
    <property type="term" value="P:chemotaxis"/>
    <property type="evidence" value="ECO:0007669"/>
    <property type="project" value="UniProtKB-KW"/>
</dbReference>
<evidence type="ECO:0000313" key="10">
    <source>
        <dbReference type="Proteomes" id="UP001139035"/>
    </source>
</evidence>
<comment type="caution">
    <text evidence="9">The sequence shown here is derived from an EMBL/GenBank/DDBJ whole genome shotgun (WGS) entry which is preliminary data.</text>
</comment>
<dbReference type="CDD" id="cd11386">
    <property type="entry name" value="MCP_signal"/>
    <property type="match status" value="1"/>
</dbReference>
<dbReference type="PROSITE" id="PS50885">
    <property type="entry name" value="HAMP"/>
    <property type="match status" value="1"/>
</dbReference>
<dbReference type="SUPFAM" id="SSF158472">
    <property type="entry name" value="HAMP domain-like"/>
    <property type="match status" value="1"/>
</dbReference>
<evidence type="ECO:0000256" key="1">
    <source>
        <dbReference type="ARBA" id="ARBA00004370"/>
    </source>
</evidence>
<proteinExistence type="inferred from homology"/>
<feature type="compositionally biased region" description="Basic and acidic residues" evidence="5">
    <location>
        <begin position="274"/>
        <end position="284"/>
    </location>
</feature>
<feature type="domain" description="HAMP" evidence="8">
    <location>
        <begin position="209"/>
        <end position="262"/>
    </location>
</feature>
<organism evidence="9 10">
    <name type="scientific">Jiella avicenniae</name>
    <dbReference type="NCBI Taxonomy" id="2907202"/>
    <lineage>
        <taxon>Bacteria</taxon>
        <taxon>Pseudomonadati</taxon>
        <taxon>Pseudomonadota</taxon>
        <taxon>Alphaproteobacteria</taxon>
        <taxon>Hyphomicrobiales</taxon>
        <taxon>Aurantimonadaceae</taxon>
        <taxon>Jiella</taxon>
    </lineage>
</organism>
<keyword evidence="10" id="KW-1185">Reference proteome</keyword>
<evidence type="ECO:0000259" key="8">
    <source>
        <dbReference type="PROSITE" id="PS50885"/>
    </source>
</evidence>
<feature type="transmembrane region" description="Helical" evidence="6">
    <location>
        <begin position="185"/>
        <end position="205"/>
    </location>
</feature>
<gene>
    <name evidence="9" type="ORF">LZD57_21660</name>
</gene>
<dbReference type="PANTHER" id="PTHR43531">
    <property type="entry name" value="PROTEIN ICFG"/>
    <property type="match status" value="1"/>
</dbReference>
<dbReference type="Gene3D" id="6.10.340.10">
    <property type="match status" value="1"/>
</dbReference>
<dbReference type="PANTHER" id="PTHR43531:SF11">
    <property type="entry name" value="METHYL-ACCEPTING CHEMOTAXIS PROTEIN 3"/>
    <property type="match status" value="1"/>
</dbReference>
<feature type="region of interest" description="Disordered" evidence="5">
    <location>
        <begin position="589"/>
        <end position="615"/>
    </location>
</feature>
<dbReference type="EMBL" id="JAJUWU010000026">
    <property type="protein sequence ID" value="MCE7030602.1"/>
    <property type="molecule type" value="Genomic_DNA"/>
</dbReference>
<comment type="subcellular location">
    <subcellularLocation>
        <location evidence="1">Membrane</location>
    </subcellularLocation>
</comment>
<evidence type="ECO:0000256" key="6">
    <source>
        <dbReference type="SAM" id="Phobius"/>
    </source>
</evidence>
<dbReference type="SMART" id="SM00283">
    <property type="entry name" value="MA"/>
    <property type="match status" value="1"/>
</dbReference>
<reference evidence="9" key="1">
    <citation type="submission" date="2022-01" db="EMBL/GenBank/DDBJ databases">
        <title>Jiella avicenniae sp. nov., a novel endophytic bacterium isolated from bark of Avicennia marina.</title>
        <authorList>
            <person name="Tuo L."/>
        </authorList>
    </citation>
    <scope>NUCLEOTIDE SEQUENCE</scope>
    <source>
        <strain evidence="9">CBK1P-4</strain>
    </source>
</reference>